<dbReference type="AlphaFoldDB" id="A0A318D0N0"/>
<reference evidence="1 2" key="1">
    <citation type="submission" date="2018-05" db="EMBL/GenBank/DDBJ databases">
        <title>Kangiella spongicola genome sequence.</title>
        <authorList>
            <person name="Maclea K.S."/>
            <person name="Goen A.E."/>
            <person name="Kelley C."/>
            <person name="Underriner A."/>
            <person name="Silverwood T."/>
            <person name="Trachtenberg A.M."/>
        </authorList>
    </citation>
    <scope>NUCLEOTIDE SEQUENCE [LARGE SCALE GENOMIC DNA]</scope>
    <source>
        <strain evidence="1 2">ATCC BAA-2076</strain>
    </source>
</reference>
<sequence length="70" mass="7936">MKPYYDSSVMGIHGSTCVFNKVVVQEKVEEIQSKLITITTVKIRNTMQTTGQVILHNVGVQKVIKYLIRV</sequence>
<accession>A0A318D0N0</accession>
<evidence type="ECO:0000313" key="1">
    <source>
        <dbReference type="EMBL" id="PXF62353.1"/>
    </source>
</evidence>
<keyword evidence="2" id="KW-1185">Reference proteome</keyword>
<evidence type="ECO:0000313" key="2">
    <source>
        <dbReference type="Proteomes" id="UP000247689"/>
    </source>
</evidence>
<dbReference type="Proteomes" id="UP000247689">
    <property type="component" value="Unassembled WGS sequence"/>
</dbReference>
<name>A0A318D0N0_9GAMM</name>
<dbReference type="EMBL" id="QICH01000034">
    <property type="protein sequence ID" value="PXF62353.1"/>
    <property type="molecule type" value="Genomic_DNA"/>
</dbReference>
<proteinExistence type="predicted"/>
<protein>
    <submittedName>
        <fullName evidence="1">Uncharacterized protein</fullName>
    </submittedName>
</protein>
<gene>
    <name evidence="1" type="ORF">DL796_11960</name>
</gene>
<organism evidence="1 2">
    <name type="scientific">Kangiella spongicola</name>
    <dbReference type="NCBI Taxonomy" id="796379"/>
    <lineage>
        <taxon>Bacteria</taxon>
        <taxon>Pseudomonadati</taxon>
        <taxon>Pseudomonadota</taxon>
        <taxon>Gammaproteobacteria</taxon>
        <taxon>Kangiellales</taxon>
        <taxon>Kangiellaceae</taxon>
        <taxon>Kangiella</taxon>
    </lineage>
</organism>
<comment type="caution">
    <text evidence="1">The sequence shown here is derived from an EMBL/GenBank/DDBJ whole genome shotgun (WGS) entry which is preliminary data.</text>
</comment>